<evidence type="ECO:0000313" key="7">
    <source>
        <dbReference type="EMBL" id="GAM40406.1"/>
    </source>
</evidence>
<dbReference type="AlphaFoldDB" id="A0A6N4SL08"/>
<dbReference type="Gene3D" id="3.40.50.720">
    <property type="entry name" value="NAD(P)-binding Rossmann-like Domain"/>
    <property type="match status" value="1"/>
</dbReference>
<evidence type="ECO:0000256" key="4">
    <source>
        <dbReference type="ARBA" id="ARBA00022833"/>
    </source>
</evidence>
<comment type="cofactor">
    <cofactor evidence="1">
        <name>Zn(2+)</name>
        <dbReference type="ChEBI" id="CHEBI:29105"/>
    </cofactor>
</comment>
<dbReference type="InterPro" id="IPR013149">
    <property type="entry name" value="ADH-like_C"/>
</dbReference>
<gene>
    <name evidence="7" type="ORF">TCE0_039r12738</name>
</gene>
<dbReference type="SUPFAM" id="SSF51735">
    <property type="entry name" value="NAD(P)-binding Rossmann-fold domains"/>
    <property type="match status" value="1"/>
</dbReference>
<dbReference type="InterPro" id="IPR036291">
    <property type="entry name" value="NAD(P)-bd_dom_sf"/>
</dbReference>
<dbReference type="GO" id="GO:0016491">
    <property type="term" value="F:oxidoreductase activity"/>
    <property type="evidence" value="ECO:0007669"/>
    <property type="project" value="UniProtKB-KW"/>
</dbReference>
<feature type="domain" description="Alcohol dehydrogenase-like C-terminal" evidence="6">
    <location>
        <begin position="76"/>
        <end position="211"/>
    </location>
</feature>
<name>A0A6N4SL08_TALPI</name>
<evidence type="ECO:0000313" key="8">
    <source>
        <dbReference type="Proteomes" id="UP000053095"/>
    </source>
</evidence>
<accession>A0A6N4SL08</accession>
<reference evidence="8" key="1">
    <citation type="journal article" date="2015" name="Genome Announc.">
        <title>Draft genome sequence of Talaromyces cellulolyticus strain Y-94, a source of lignocellulosic biomass-degrading enzymes.</title>
        <authorList>
            <person name="Fujii T."/>
            <person name="Koike H."/>
            <person name="Sawayama S."/>
            <person name="Yano S."/>
            <person name="Inoue H."/>
        </authorList>
    </citation>
    <scope>NUCLEOTIDE SEQUENCE [LARGE SCALE GENOMIC DNA]</scope>
    <source>
        <strain evidence="8">Y-94</strain>
    </source>
</reference>
<evidence type="ECO:0000256" key="3">
    <source>
        <dbReference type="ARBA" id="ARBA00022723"/>
    </source>
</evidence>
<dbReference type="Pfam" id="PF00107">
    <property type="entry name" value="ADH_zinc_N"/>
    <property type="match status" value="1"/>
</dbReference>
<keyword evidence="4" id="KW-0862">Zinc</keyword>
<dbReference type="EMBL" id="DF933835">
    <property type="protein sequence ID" value="GAM40406.1"/>
    <property type="molecule type" value="Genomic_DNA"/>
</dbReference>
<comment type="caution">
    <text evidence="7">The sequence shown here is derived from an EMBL/GenBank/DDBJ whole genome shotgun (WGS) entry which is preliminary data.</text>
</comment>
<keyword evidence="8" id="KW-1185">Reference proteome</keyword>
<protein>
    <recommendedName>
        <fullName evidence="6">Alcohol dehydrogenase-like C-terminal domain-containing protein</fullName>
    </recommendedName>
</protein>
<dbReference type="Proteomes" id="UP000053095">
    <property type="component" value="Unassembled WGS sequence"/>
</dbReference>
<keyword evidence="3" id="KW-0479">Metal-binding</keyword>
<organism evidence="7 8">
    <name type="scientific">Talaromyces pinophilus</name>
    <name type="common">Penicillium pinophilum</name>
    <dbReference type="NCBI Taxonomy" id="128442"/>
    <lineage>
        <taxon>Eukaryota</taxon>
        <taxon>Fungi</taxon>
        <taxon>Dikarya</taxon>
        <taxon>Ascomycota</taxon>
        <taxon>Pezizomycotina</taxon>
        <taxon>Eurotiomycetes</taxon>
        <taxon>Eurotiomycetidae</taxon>
        <taxon>Eurotiales</taxon>
        <taxon>Trichocomaceae</taxon>
        <taxon>Talaromyces</taxon>
        <taxon>Talaromyces sect. Talaromyces</taxon>
    </lineage>
</organism>
<proteinExistence type="inferred from homology"/>
<dbReference type="PANTHER" id="PTHR43350:SF17">
    <property type="entry name" value="NAD-DEPENDENT ALCOHOL DEHYDROGENASE"/>
    <property type="match status" value="1"/>
</dbReference>
<evidence type="ECO:0000256" key="5">
    <source>
        <dbReference type="ARBA" id="ARBA00023002"/>
    </source>
</evidence>
<keyword evidence="5" id="KW-0560">Oxidoreductase</keyword>
<dbReference type="Gene3D" id="3.90.180.10">
    <property type="entry name" value="Medium-chain alcohol dehydrogenases, catalytic domain"/>
    <property type="match status" value="1"/>
</dbReference>
<sequence>MWIQLSSRARDGSLQQFQLENCFLLDDMLLRGDLKYETANLAVIPFYMVAAGAFIEAANLKAGETVVVGPAGGTFGGTAVELALAVGANVIALGRDDGRLVKMEENLRSPPRFQTVPMTGIVNTDTAAILEATPLKLGVDVYNDWAPGTTKPMYLEAALHSLKDDGRAILSGGGEGAVEVPYALAVLRNLTIRGKWMCKPPTIKLLMNLINRGVVKIGRPGGAVVTTFDLEDSHAAIEHVAQHGRWRNYTVICPNSSN</sequence>
<evidence type="ECO:0000256" key="2">
    <source>
        <dbReference type="ARBA" id="ARBA00008072"/>
    </source>
</evidence>
<comment type="similarity">
    <text evidence="2">Belongs to the zinc-containing alcohol dehydrogenase family.</text>
</comment>
<evidence type="ECO:0000256" key="1">
    <source>
        <dbReference type="ARBA" id="ARBA00001947"/>
    </source>
</evidence>
<evidence type="ECO:0000259" key="6">
    <source>
        <dbReference type="Pfam" id="PF00107"/>
    </source>
</evidence>
<dbReference type="GO" id="GO:0046872">
    <property type="term" value="F:metal ion binding"/>
    <property type="evidence" value="ECO:0007669"/>
    <property type="project" value="UniProtKB-KW"/>
</dbReference>
<dbReference type="PANTHER" id="PTHR43350">
    <property type="entry name" value="NAD-DEPENDENT ALCOHOL DEHYDROGENASE"/>
    <property type="match status" value="1"/>
</dbReference>